<dbReference type="STRING" id="3818.A0A444ZQA1"/>
<feature type="region of interest" description="Disordered" evidence="1">
    <location>
        <begin position="141"/>
        <end position="180"/>
    </location>
</feature>
<dbReference type="EMBL" id="SDMP01000014">
    <property type="protein sequence ID" value="RYR16380.1"/>
    <property type="molecule type" value="Genomic_DNA"/>
</dbReference>
<evidence type="ECO:0000313" key="3">
    <source>
        <dbReference type="EMBL" id="RYR16380.1"/>
    </source>
</evidence>
<dbReference type="Pfam" id="PF10536">
    <property type="entry name" value="PMD"/>
    <property type="match status" value="1"/>
</dbReference>
<feature type="compositionally biased region" description="Low complexity" evidence="1">
    <location>
        <begin position="141"/>
        <end position="153"/>
    </location>
</feature>
<name>A0A444ZQA1_ARAHY</name>
<evidence type="ECO:0000256" key="1">
    <source>
        <dbReference type="SAM" id="MobiDB-lite"/>
    </source>
</evidence>
<comment type="caution">
    <text evidence="3">The sequence shown here is derived from an EMBL/GenBank/DDBJ whole genome shotgun (WGS) entry which is preliminary data.</text>
</comment>
<proteinExistence type="predicted"/>
<dbReference type="GO" id="GO:0010073">
    <property type="term" value="P:meristem maintenance"/>
    <property type="evidence" value="ECO:0007669"/>
    <property type="project" value="InterPro"/>
</dbReference>
<accession>A0A444ZQA1</accession>
<reference evidence="3 4" key="1">
    <citation type="submission" date="2019-01" db="EMBL/GenBank/DDBJ databases">
        <title>Sequencing of cultivated peanut Arachis hypogaea provides insights into genome evolution and oil improvement.</title>
        <authorList>
            <person name="Chen X."/>
        </authorList>
    </citation>
    <scope>NUCLEOTIDE SEQUENCE [LARGE SCALE GENOMIC DNA]</scope>
    <source>
        <strain evidence="4">cv. Fuhuasheng</strain>
        <tissue evidence="3">Leaves</tissue>
    </source>
</reference>
<dbReference type="AlphaFoldDB" id="A0A444ZQA1"/>
<gene>
    <name evidence="3" type="ORF">Ahy_B04g073389</name>
</gene>
<dbReference type="Proteomes" id="UP000289738">
    <property type="component" value="Chromosome B04"/>
</dbReference>
<protein>
    <recommendedName>
        <fullName evidence="2">Aminotransferase-like plant mobile domain-containing protein</fullName>
    </recommendedName>
</protein>
<dbReference type="InterPro" id="IPR019557">
    <property type="entry name" value="AminoTfrase-like_pln_mobile"/>
</dbReference>
<evidence type="ECO:0000259" key="2">
    <source>
        <dbReference type="Pfam" id="PF10536"/>
    </source>
</evidence>
<dbReference type="PANTHER" id="PTHR46033">
    <property type="entry name" value="PROTEIN MAIN-LIKE 2"/>
    <property type="match status" value="1"/>
</dbReference>
<feature type="domain" description="Aminotransferase-like plant mobile" evidence="2">
    <location>
        <begin position="15"/>
        <end position="110"/>
    </location>
</feature>
<organism evidence="3 4">
    <name type="scientific">Arachis hypogaea</name>
    <name type="common">Peanut</name>
    <dbReference type="NCBI Taxonomy" id="3818"/>
    <lineage>
        <taxon>Eukaryota</taxon>
        <taxon>Viridiplantae</taxon>
        <taxon>Streptophyta</taxon>
        <taxon>Embryophyta</taxon>
        <taxon>Tracheophyta</taxon>
        <taxon>Spermatophyta</taxon>
        <taxon>Magnoliopsida</taxon>
        <taxon>eudicotyledons</taxon>
        <taxon>Gunneridae</taxon>
        <taxon>Pentapetalae</taxon>
        <taxon>rosids</taxon>
        <taxon>fabids</taxon>
        <taxon>Fabales</taxon>
        <taxon>Fabaceae</taxon>
        <taxon>Papilionoideae</taxon>
        <taxon>50 kb inversion clade</taxon>
        <taxon>dalbergioids sensu lato</taxon>
        <taxon>Dalbergieae</taxon>
        <taxon>Pterocarpus clade</taxon>
        <taxon>Arachis</taxon>
    </lineage>
</organism>
<dbReference type="InterPro" id="IPR044824">
    <property type="entry name" value="MAIN-like"/>
</dbReference>
<evidence type="ECO:0000313" key="4">
    <source>
        <dbReference type="Proteomes" id="UP000289738"/>
    </source>
</evidence>
<keyword evidence="4" id="KW-1185">Reference proteome</keyword>
<sequence>MTWFRGLKDRLVLADDIHIQRYVKCHIMLLFGTVMFRDKSGATVHWKFLPLFCNFTKIIQFSWGSACLSHLYRALYRATRVDCKEIDGALTLLLTWAWNRLPFLAPIPGNSRLFPITNSSSNPPISIVAWFLPSSPQTRLSSSSQVSRPAAVASHRRSLTINTGSPPLTPGEIDADLYQSGGGSSGLYAASLSSADQGGNDGEDHPTEADLQQVLADFDN</sequence>
<dbReference type="PANTHER" id="PTHR46033:SF8">
    <property type="entry name" value="PROTEIN MAINTENANCE OF MERISTEMS-LIKE"/>
    <property type="match status" value="1"/>
</dbReference>
<feature type="region of interest" description="Disordered" evidence="1">
    <location>
        <begin position="188"/>
        <end position="207"/>
    </location>
</feature>